<reference evidence="1 2" key="1">
    <citation type="journal article" date="2007" name="DNA Res.">
        <title>Complete genomic structure of the bloom-forming toxic cyanobacterium Microcystis aeruginosa NIES-843.</title>
        <authorList>
            <person name="Kaneko T."/>
            <person name="Nakajima N."/>
            <person name="Okamoto S."/>
            <person name="Suzuki I."/>
            <person name="Tanabe Y."/>
            <person name="Tamaoki M."/>
            <person name="Nakamura Y."/>
            <person name="Kasai F."/>
            <person name="Watanabe A."/>
            <person name="Kawashima K."/>
            <person name="Kishida Y."/>
            <person name="Ono A."/>
            <person name="Shimizu Y."/>
            <person name="Takahashi C."/>
            <person name="Minami C."/>
            <person name="Fujishiro T."/>
            <person name="Kohara M."/>
            <person name="Katoh M."/>
            <person name="Nakazaki N."/>
            <person name="Nakayama S."/>
            <person name="Yamada M."/>
            <person name="Tabata S."/>
            <person name="Watanabe M.M."/>
        </authorList>
    </citation>
    <scope>NUCLEOTIDE SEQUENCE [LARGE SCALE GENOMIC DNA]</scope>
    <source>
        <strain evidence="2">NIES-843 / IAM M-247</strain>
    </source>
</reference>
<dbReference type="HOGENOM" id="CLU_2585748_0_0_3"/>
<proteinExistence type="predicted"/>
<dbReference type="KEGG" id="mar:MAE_44130"/>
<evidence type="ECO:0000313" key="1">
    <source>
        <dbReference type="EMBL" id="BAG04235.1"/>
    </source>
</evidence>
<dbReference type="STRING" id="449447.MAE_44130"/>
<dbReference type="Proteomes" id="UP000001510">
    <property type="component" value="Chromosome"/>
</dbReference>
<organism evidence="1 2">
    <name type="scientific">Microcystis aeruginosa (strain NIES-843 / IAM M-2473)</name>
    <dbReference type="NCBI Taxonomy" id="449447"/>
    <lineage>
        <taxon>Bacteria</taxon>
        <taxon>Bacillati</taxon>
        <taxon>Cyanobacteriota</taxon>
        <taxon>Cyanophyceae</taxon>
        <taxon>Oscillatoriophycideae</taxon>
        <taxon>Chroococcales</taxon>
        <taxon>Microcystaceae</taxon>
        <taxon>Microcystis</taxon>
    </lineage>
</organism>
<dbReference type="AlphaFoldDB" id="B0JTD2"/>
<sequence>MGCLLDLIWLVPEVHFFRLFPGSDRHHYYFCLTGSSYIINGDEFSGYDRYYLISIVCFCTNNQNSFIVFINFIKQTIFSI</sequence>
<dbReference type="PaxDb" id="449447-MAE_44130"/>
<accession>B0JTD2</accession>
<dbReference type="EnsemblBacteria" id="BAG04235">
    <property type="protein sequence ID" value="BAG04235"/>
    <property type="gene ID" value="MAE_44130"/>
</dbReference>
<evidence type="ECO:0000313" key="2">
    <source>
        <dbReference type="Proteomes" id="UP000001510"/>
    </source>
</evidence>
<dbReference type="EMBL" id="AP009552">
    <property type="protein sequence ID" value="BAG04235.1"/>
    <property type="molecule type" value="Genomic_DNA"/>
</dbReference>
<keyword evidence="2" id="KW-1185">Reference proteome</keyword>
<protein>
    <submittedName>
        <fullName evidence="1">Uncharacterized protein</fullName>
    </submittedName>
</protein>
<name>B0JTD2_MICAN</name>
<gene>
    <name evidence="1" type="ordered locus">MAE_44130</name>
</gene>